<dbReference type="Proteomes" id="UP000030699">
    <property type="component" value="Unassembled WGS sequence"/>
</dbReference>
<reference evidence="2 3" key="2">
    <citation type="submission" date="2013-02" db="EMBL/GenBank/DDBJ databases">
        <title>The Genome Sequence of Plasmodium falciparum MaliPS096_E11.</title>
        <authorList>
            <consortium name="The Broad Institute Genome Sequencing Platform"/>
            <consortium name="The Broad Institute Genome Sequencing Center for Infectious Disease"/>
            <person name="Neafsey D."/>
            <person name="Cheeseman I."/>
            <person name="Volkman S."/>
            <person name="Adams J."/>
            <person name="Walker B."/>
            <person name="Young S.K."/>
            <person name="Zeng Q."/>
            <person name="Gargeya S."/>
            <person name="Fitzgerald M."/>
            <person name="Haas B."/>
            <person name="Abouelleil A."/>
            <person name="Alvarado L."/>
            <person name="Arachchi H.M."/>
            <person name="Berlin A.M."/>
            <person name="Chapman S.B."/>
            <person name="Dewar J."/>
            <person name="Goldberg J."/>
            <person name="Griggs A."/>
            <person name="Gujja S."/>
            <person name="Hansen M."/>
            <person name="Howarth C."/>
            <person name="Imamovic A."/>
            <person name="Larimer J."/>
            <person name="McCowan C."/>
            <person name="Murphy C."/>
            <person name="Neiman D."/>
            <person name="Pearson M."/>
            <person name="Priest M."/>
            <person name="Roberts A."/>
            <person name="Saif S."/>
            <person name="Shea T."/>
            <person name="Sisk P."/>
            <person name="Sykes S."/>
            <person name="Wortman J."/>
            <person name="Nusbaum C."/>
            <person name="Birren B."/>
        </authorList>
    </citation>
    <scope>NUCLEOTIDE SEQUENCE [LARGE SCALE GENOMIC DNA]</scope>
    <source>
        <strain evidence="2 3">MaliPS096_E11</strain>
    </source>
</reference>
<feature type="compositionally biased region" description="Basic and acidic residues" evidence="1">
    <location>
        <begin position="327"/>
        <end position="347"/>
    </location>
</feature>
<evidence type="ECO:0000313" key="3">
    <source>
        <dbReference type="Proteomes" id="UP000030699"/>
    </source>
</evidence>
<feature type="compositionally biased region" description="Low complexity" evidence="1">
    <location>
        <begin position="352"/>
        <end position="371"/>
    </location>
</feature>
<dbReference type="EMBL" id="KI925930">
    <property type="protein sequence ID" value="ETW45831.1"/>
    <property type="molecule type" value="Genomic_DNA"/>
</dbReference>
<proteinExistence type="predicted"/>
<feature type="region of interest" description="Disordered" evidence="1">
    <location>
        <begin position="327"/>
        <end position="371"/>
    </location>
</feature>
<gene>
    <name evidence="2" type="ORF">PFMALIP_06104</name>
</gene>
<reference evidence="2 3" key="1">
    <citation type="submission" date="2013-02" db="EMBL/GenBank/DDBJ databases">
        <title>The Genome Annotation of Plasmodium falciparum MaliPS096_E11.</title>
        <authorList>
            <consortium name="The Broad Institute Genome Sequencing Platform"/>
            <consortium name="The Broad Institute Genome Sequencing Center for Infectious Disease"/>
            <person name="Neafsey D."/>
            <person name="Hoffman S."/>
            <person name="Volkman S."/>
            <person name="Rosenthal P."/>
            <person name="Walker B."/>
            <person name="Young S.K."/>
            <person name="Zeng Q."/>
            <person name="Gargeya S."/>
            <person name="Fitzgerald M."/>
            <person name="Haas B."/>
            <person name="Abouelleil A."/>
            <person name="Allen A.W."/>
            <person name="Alvarado L."/>
            <person name="Arachchi H.M."/>
            <person name="Berlin A.M."/>
            <person name="Chapman S.B."/>
            <person name="Gainer-Dewar J."/>
            <person name="Goldberg J."/>
            <person name="Griggs A."/>
            <person name="Gujja S."/>
            <person name="Hansen M."/>
            <person name="Howarth C."/>
            <person name="Imamovic A."/>
            <person name="Ireland A."/>
            <person name="Larimer J."/>
            <person name="McCowan C."/>
            <person name="Murphy C."/>
            <person name="Pearson M."/>
            <person name="Poon T.W."/>
            <person name="Priest M."/>
            <person name="Roberts A."/>
            <person name="Saif S."/>
            <person name="Shea T."/>
            <person name="Sisk P."/>
            <person name="Sykes S."/>
            <person name="Wortman J."/>
            <person name="Nusbaum C."/>
            <person name="Birren B."/>
        </authorList>
    </citation>
    <scope>NUCLEOTIDE SEQUENCE [LARGE SCALE GENOMIC DNA]</scope>
    <source>
        <strain evidence="2 3">MaliPS096_E11</strain>
    </source>
</reference>
<dbReference type="AlphaFoldDB" id="A0A024WH12"/>
<protein>
    <submittedName>
        <fullName evidence="2">Uncharacterized protein</fullName>
    </submittedName>
</protein>
<evidence type="ECO:0000313" key="2">
    <source>
        <dbReference type="EMBL" id="ETW45831.1"/>
    </source>
</evidence>
<accession>A0A024WH12</accession>
<organism evidence="2 3">
    <name type="scientific">Plasmodium falciparum MaliPS096_E11</name>
    <dbReference type="NCBI Taxonomy" id="1036727"/>
    <lineage>
        <taxon>Eukaryota</taxon>
        <taxon>Sar</taxon>
        <taxon>Alveolata</taxon>
        <taxon>Apicomplexa</taxon>
        <taxon>Aconoidasida</taxon>
        <taxon>Haemosporida</taxon>
        <taxon>Plasmodiidae</taxon>
        <taxon>Plasmodium</taxon>
        <taxon>Plasmodium (Laverania)</taxon>
    </lineage>
</organism>
<evidence type="ECO:0000256" key="1">
    <source>
        <dbReference type="SAM" id="MobiDB-lite"/>
    </source>
</evidence>
<sequence length="371" mass="43281">MRLHALHTKLMPSLKKEENKETRIDYIRKELEKLKSEKSYEELLFISMNECNKKIYNEINKIPELFFDISEISEYSSNDIIISSDINNYSSYPLFNKMDNNLLKDNKEMNTQLGIYDKLKHKLSSFTSSTLGKKKNSIGNTSNNIFVFKRNSTEDEYKKEEENETVSFNNETNDLLKQNMDNTHIGNDQHDDVIFVANNNIPSNHNKNKKKESIKDFVLNLFKQRNVKNDEYTPEDINNMNNDMYNDLQKDIHNDNNYPLNENQKNLHESDEQNIDILTDEPILLNLNNEGSTNKNNSFVHDNNKINECDNNGKEVDEDKSFFKLENEPTLEHETTKEHNDLSHDELGNNLSEMSGEMSGEMSVEMSGEMS</sequence>
<name>A0A024WH12_PLAFA</name>
<feature type="non-terminal residue" evidence="2">
    <location>
        <position position="371"/>
    </location>
</feature>